<dbReference type="Proteomes" id="UP001385951">
    <property type="component" value="Unassembled WGS sequence"/>
</dbReference>
<keyword evidence="3" id="KW-1185">Reference proteome</keyword>
<evidence type="ECO:0000313" key="2">
    <source>
        <dbReference type="EMBL" id="KAK7687157.1"/>
    </source>
</evidence>
<evidence type="ECO:0000313" key="3">
    <source>
        <dbReference type="Proteomes" id="UP001385951"/>
    </source>
</evidence>
<evidence type="ECO:0008006" key="4">
    <source>
        <dbReference type="Google" id="ProtNLM"/>
    </source>
</evidence>
<reference evidence="2 3" key="1">
    <citation type="submission" date="2022-09" db="EMBL/GenBank/DDBJ databases">
        <authorList>
            <person name="Palmer J.M."/>
        </authorList>
    </citation>
    <scope>NUCLEOTIDE SEQUENCE [LARGE SCALE GENOMIC DNA]</scope>
    <source>
        <strain evidence="2 3">DSM 7382</strain>
    </source>
</reference>
<evidence type="ECO:0000256" key="1">
    <source>
        <dbReference type="SAM" id="MobiDB-lite"/>
    </source>
</evidence>
<dbReference type="EMBL" id="JASBNA010000014">
    <property type="protein sequence ID" value="KAK7687157.1"/>
    <property type="molecule type" value="Genomic_DNA"/>
</dbReference>
<organism evidence="2 3">
    <name type="scientific">Cerrena zonata</name>
    <dbReference type="NCBI Taxonomy" id="2478898"/>
    <lineage>
        <taxon>Eukaryota</taxon>
        <taxon>Fungi</taxon>
        <taxon>Dikarya</taxon>
        <taxon>Basidiomycota</taxon>
        <taxon>Agaricomycotina</taxon>
        <taxon>Agaricomycetes</taxon>
        <taxon>Polyporales</taxon>
        <taxon>Cerrenaceae</taxon>
        <taxon>Cerrena</taxon>
    </lineage>
</organism>
<proteinExistence type="predicted"/>
<dbReference type="AlphaFoldDB" id="A0AAW0G460"/>
<protein>
    <recommendedName>
        <fullName evidence="4">F-box domain-containing protein</fullName>
    </recommendedName>
</protein>
<name>A0AAW0G460_9APHY</name>
<comment type="caution">
    <text evidence="2">The sequence shown here is derived from an EMBL/GenBank/DDBJ whole genome shotgun (WGS) entry which is preliminary data.</text>
</comment>
<feature type="compositionally biased region" description="Low complexity" evidence="1">
    <location>
        <begin position="12"/>
        <end position="22"/>
    </location>
</feature>
<feature type="region of interest" description="Disordered" evidence="1">
    <location>
        <begin position="1"/>
        <end position="23"/>
    </location>
</feature>
<gene>
    <name evidence="2" type="ORF">QCA50_009660</name>
</gene>
<sequence length="382" mass="42609">MLPRPKRVKTASTNNTSSDNSNIKATLHSEVTNDDKASSHDSGLLHLPIELFDMILEELWQSCGDCGDVTREVILMNHECLRASYTTKEDALRSLSQVCRTLRLHFLPLCWEHVQACVVRKEGGAIHMILGERLLRLSRGLPQSQSIASLVRTLTVSISKYQAATVFPAWADCLESLPSLRTVQIMWASAQITTPLKKAFVNRRFPQIRTVILPDCAHNFLRACPEVIEVICNDGWNQGKLATAIAAACKKVEIVQDITPKPYILDRLVEGAPRLRDYRLSCCCFRLPKPYDWRIEPTLLRGLSALNDLSAISITVAAKGVDENNSMHFAIQDYVDSAKIALHGSKFKGPKQVHVQHALFDSAAGPRGWGLKKIIHTEILDV</sequence>
<accession>A0AAW0G460</accession>